<dbReference type="GeneID" id="78364322"/>
<dbReference type="PANTHER" id="PTHR40027">
    <property type="entry name" value="CELL DIVISION PROTEIN DIVIC"/>
    <property type="match status" value="1"/>
</dbReference>
<feature type="region of interest" description="Disordered" evidence="1">
    <location>
        <begin position="119"/>
        <end position="148"/>
    </location>
</feature>
<proteinExistence type="predicted"/>
<protein>
    <submittedName>
        <fullName evidence="3">Septum formation initiator family protein</fullName>
    </submittedName>
</protein>
<evidence type="ECO:0000256" key="1">
    <source>
        <dbReference type="SAM" id="MobiDB-lite"/>
    </source>
</evidence>
<keyword evidence="2" id="KW-0472">Membrane</keyword>
<dbReference type="AlphaFoldDB" id="A0AAW8TYK8"/>
<name>A0AAW8TYK8_9ENTE</name>
<gene>
    <name evidence="3" type="ORF">P7H43_11675</name>
</gene>
<dbReference type="RefSeq" id="WP_010754887.1">
    <property type="nucleotide sequence ID" value="NZ_CATYFE010000028.1"/>
</dbReference>
<dbReference type="InterPro" id="IPR039076">
    <property type="entry name" value="DivIC"/>
</dbReference>
<organism evidence="3 4">
    <name type="scientific">Enterococcus asini</name>
    <dbReference type="NCBI Taxonomy" id="57732"/>
    <lineage>
        <taxon>Bacteria</taxon>
        <taxon>Bacillati</taxon>
        <taxon>Bacillota</taxon>
        <taxon>Bacilli</taxon>
        <taxon>Lactobacillales</taxon>
        <taxon>Enterococcaceae</taxon>
        <taxon>Enterococcus</taxon>
    </lineage>
</organism>
<accession>A0AAW8TYK8</accession>
<dbReference type="EMBL" id="JARQBJ010000006">
    <property type="protein sequence ID" value="MDT2811138.1"/>
    <property type="molecule type" value="Genomic_DNA"/>
</dbReference>
<reference evidence="3" key="1">
    <citation type="submission" date="2023-03" db="EMBL/GenBank/DDBJ databases">
        <authorList>
            <person name="Shen W."/>
            <person name="Cai J."/>
        </authorList>
    </citation>
    <scope>NUCLEOTIDE SEQUENCE</scope>
    <source>
        <strain evidence="3">B226-2</strain>
    </source>
</reference>
<evidence type="ECO:0000313" key="4">
    <source>
        <dbReference type="Proteomes" id="UP001256711"/>
    </source>
</evidence>
<evidence type="ECO:0000313" key="3">
    <source>
        <dbReference type="EMBL" id="MDT2811138.1"/>
    </source>
</evidence>
<evidence type="ECO:0000256" key="2">
    <source>
        <dbReference type="SAM" id="Phobius"/>
    </source>
</evidence>
<keyword evidence="2" id="KW-1133">Transmembrane helix</keyword>
<dbReference type="PANTHER" id="PTHR40027:SF1">
    <property type="entry name" value="CELL DIVISION PROTEIN DIVIC"/>
    <property type="match status" value="1"/>
</dbReference>
<dbReference type="GO" id="GO:0051301">
    <property type="term" value="P:cell division"/>
    <property type="evidence" value="ECO:0007669"/>
    <property type="project" value="InterPro"/>
</dbReference>
<feature type="transmembrane region" description="Helical" evidence="2">
    <location>
        <begin position="38"/>
        <end position="57"/>
    </location>
</feature>
<keyword evidence="2" id="KW-0812">Transmembrane</keyword>
<dbReference type="Proteomes" id="UP001256711">
    <property type="component" value="Unassembled WGS sequence"/>
</dbReference>
<dbReference type="Pfam" id="PF04977">
    <property type="entry name" value="DivIC"/>
    <property type="match status" value="1"/>
</dbReference>
<dbReference type="InterPro" id="IPR007060">
    <property type="entry name" value="FtsL/DivIC"/>
</dbReference>
<sequence>MMQGPEEKVTPIDTDFAKQQTAKMIKEHRQAIFRRRRLGLLFVIALTIFGFVGFNLYQDQQKVNELQAIKKEAVADQKVLADNVADLKTEVKQLQDEDYVAKLARSRFFYSEDGETIYPLPGDKQTDKTDEQVQKALENTHSSTTTEK</sequence>
<comment type="caution">
    <text evidence="3">The sequence shown here is derived from an EMBL/GenBank/DDBJ whole genome shotgun (WGS) entry which is preliminary data.</text>
</comment>
<feature type="compositionally biased region" description="Basic and acidic residues" evidence="1">
    <location>
        <begin position="124"/>
        <end position="133"/>
    </location>
</feature>
<feature type="compositionally biased region" description="Polar residues" evidence="1">
    <location>
        <begin position="137"/>
        <end position="148"/>
    </location>
</feature>